<accession>A0A5J4YX66</accession>
<evidence type="ECO:0000313" key="3">
    <source>
        <dbReference type="Proteomes" id="UP000324585"/>
    </source>
</evidence>
<gene>
    <name evidence="2" type="ORF">FVE85_2326</name>
</gene>
<proteinExistence type="predicted"/>
<feature type="compositionally biased region" description="Basic and acidic residues" evidence="1">
    <location>
        <begin position="86"/>
        <end position="129"/>
    </location>
</feature>
<dbReference type="Proteomes" id="UP000324585">
    <property type="component" value="Unassembled WGS sequence"/>
</dbReference>
<feature type="region of interest" description="Disordered" evidence="1">
    <location>
        <begin position="52"/>
        <end position="134"/>
    </location>
</feature>
<comment type="caution">
    <text evidence="2">The sequence shown here is derived from an EMBL/GenBank/DDBJ whole genome shotgun (WGS) entry which is preliminary data.</text>
</comment>
<keyword evidence="3" id="KW-1185">Reference proteome</keyword>
<sequence length="147" mass="16498">MADSAVKAEEPRRNSDVGSGTLQATMTFKKRFDDDPRGNLLKEVEERLPFSLTRQSADSLAEEESGYVSDSYGSRFERNQQNSFTDLRESNSAKQKERLSESQRLAELKTSVRSEARASRRKLALDKKKSSGSSANKLRFSLRAALS</sequence>
<organism evidence="2 3">
    <name type="scientific">Porphyridium purpureum</name>
    <name type="common">Red alga</name>
    <name type="synonym">Porphyridium cruentum</name>
    <dbReference type="NCBI Taxonomy" id="35688"/>
    <lineage>
        <taxon>Eukaryota</taxon>
        <taxon>Rhodophyta</taxon>
        <taxon>Bangiophyceae</taxon>
        <taxon>Porphyridiales</taxon>
        <taxon>Porphyridiaceae</taxon>
        <taxon>Porphyridium</taxon>
    </lineage>
</organism>
<dbReference type="AlphaFoldDB" id="A0A5J4YX66"/>
<feature type="compositionally biased region" description="Basic and acidic residues" evidence="1">
    <location>
        <begin position="1"/>
        <end position="15"/>
    </location>
</feature>
<dbReference type="EMBL" id="VRMN01000003">
    <property type="protein sequence ID" value="KAA8496171.1"/>
    <property type="molecule type" value="Genomic_DNA"/>
</dbReference>
<protein>
    <submittedName>
        <fullName evidence="2">Uncharacterized protein</fullName>
    </submittedName>
</protein>
<reference evidence="3" key="1">
    <citation type="journal article" date="2019" name="Nat. Commun.">
        <title>Expansion of phycobilisome linker gene families in mesophilic red algae.</title>
        <authorList>
            <person name="Lee J."/>
            <person name="Kim D."/>
            <person name="Bhattacharya D."/>
            <person name="Yoon H.S."/>
        </authorList>
    </citation>
    <scope>NUCLEOTIDE SEQUENCE [LARGE SCALE GENOMIC DNA]</scope>
    <source>
        <strain evidence="3">CCMP 1328</strain>
    </source>
</reference>
<feature type="region of interest" description="Disordered" evidence="1">
    <location>
        <begin position="1"/>
        <end position="22"/>
    </location>
</feature>
<evidence type="ECO:0000256" key="1">
    <source>
        <dbReference type="SAM" id="MobiDB-lite"/>
    </source>
</evidence>
<evidence type="ECO:0000313" key="2">
    <source>
        <dbReference type="EMBL" id="KAA8496171.1"/>
    </source>
</evidence>
<name>A0A5J4YX66_PORPP</name>